<sequence length="640" mass="73752">MSGSFPSSQDIYLFHQGNLYHSYRLLGAHPSEEEGRSGTRFTVWAPNAREVRVAGSFNEWHAGHHCMNRIEDSGLWTLFIPDVGEGALYKYEVHGHGGEVKLKSDPYAFYSELRPNTASVVTSIDGYQWQDADWFKRKKRKTAAVYNNPLNIYEVHLGTWKIKGKELFYTYEELATDLVDYAADMGYTHIELMPVSEHPFDRSWGYQITGYYSVTSRYGTPDQFKLFVDRCHAKGLGVIMDWVPGHFCKDDHGLRLFDGTPQFEPADERLAEKHQWGTLSFDFSKPEVVSFLISNAIFWMDVYHMDGLRVDAVASMLYLGFGREDADSIRNVNGGLENLEAIAFLRKLNETVFQYFPQALMMAEDSSDWPLVTGPTDAGGLGFNYKWNMGWMNDVLKYVEMDPIYRKHHHNLLTFSFMYTFSENYVLPFSHDEVVHGKKSMLDKMPGDYWRKFAGLRALYGYQMAHPGKKLLFMGGEIGHFAEWKDLWEIDWFLLDYEKHAQMQQYVRELNRFYQDASPLWQQDHTPDGFEWVDPHAEAQSIVTFLRKGVKKTDVLLCLTNFTPATYMEYRVGVPRAGTYVEVLNSDSEKYGGSGQVNEVPVKAEKVPWHNQPYSIVIKVPPLASVMFRYAFRSAAVPTL</sequence>
<reference evidence="13" key="1">
    <citation type="journal article" date="2019" name="Int. J. Syst. Evol. Microbiol.">
        <title>The Global Catalogue of Microorganisms (GCM) 10K type strain sequencing project: providing services to taxonomists for standard genome sequencing and annotation.</title>
        <authorList>
            <consortium name="The Broad Institute Genomics Platform"/>
            <consortium name="The Broad Institute Genome Sequencing Center for Infectious Disease"/>
            <person name="Wu L."/>
            <person name="Ma J."/>
        </authorList>
    </citation>
    <scope>NUCLEOTIDE SEQUENCE [LARGE SCALE GENOMIC DNA]</scope>
    <source>
        <strain evidence="13">KCTC 3950</strain>
    </source>
</reference>
<keyword evidence="5 10" id="KW-0321">Glycogen metabolism</keyword>
<evidence type="ECO:0000256" key="2">
    <source>
        <dbReference type="ARBA" id="ARBA00002953"/>
    </source>
</evidence>
<feature type="active site" description="Proton donor" evidence="10">
    <location>
        <position position="364"/>
    </location>
</feature>
<feature type="active site" description="Nucleophile" evidence="10">
    <location>
        <position position="311"/>
    </location>
</feature>
<feature type="domain" description="Glycosyl hydrolase family 13 catalytic" evidence="11">
    <location>
        <begin position="154"/>
        <end position="514"/>
    </location>
</feature>
<dbReference type="EC" id="2.4.1.18" evidence="10"/>
<keyword evidence="8 10" id="KW-0320">Glycogen biosynthesis</keyword>
<organism evidence="12 13">
    <name type="scientific">Paenibacillus gansuensis</name>
    <dbReference type="NCBI Taxonomy" id="306542"/>
    <lineage>
        <taxon>Bacteria</taxon>
        <taxon>Bacillati</taxon>
        <taxon>Bacillota</taxon>
        <taxon>Bacilli</taxon>
        <taxon>Bacillales</taxon>
        <taxon>Paenibacillaceae</taxon>
        <taxon>Paenibacillus</taxon>
    </lineage>
</organism>
<dbReference type="PANTHER" id="PTHR43651">
    <property type="entry name" value="1,4-ALPHA-GLUCAN-BRANCHING ENZYME"/>
    <property type="match status" value="1"/>
</dbReference>
<evidence type="ECO:0000256" key="4">
    <source>
        <dbReference type="ARBA" id="ARBA00009000"/>
    </source>
</evidence>
<dbReference type="InterPro" id="IPR037439">
    <property type="entry name" value="Branching_enzy"/>
</dbReference>
<evidence type="ECO:0000259" key="11">
    <source>
        <dbReference type="SMART" id="SM00642"/>
    </source>
</evidence>
<dbReference type="PANTHER" id="PTHR43651:SF3">
    <property type="entry name" value="1,4-ALPHA-GLUCAN-BRANCHING ENZYME"/>
    <property type="match status" value="1"/>
</dbReference>
<comment type="function">
    <text evidence="2 10">Catalyzes the formation of the alpha-1,6-glucosidic linkages in glycogen by scission of a 1,4-alpha-linked oligosaccharide from growing alpha-1,4-glucan chains and the subsequent attachment of the oligosaccharide to the alpha-1,6 position.</text>
</comment>
<dbReference type="Pfam" id="PF02806">
    <property type="entry name" value="Alpha-amylase_C"/>
    <property type="match status" value="1"/>
</dbReference>
<comment type="pathway">
    <text evidence="3 10">Glycan biosynthesis; glycogen biosynthesis.</text>
</comment>
<protein>
    <recommendedName>
        <fullName evidence="10">1,4-alpha-glucan branching enzyme GlgB</fullName>
        <ecNumber evidence="10">2.4.1.18</ecNumber>
    </recommendedName>
    <alternativeName>
        <fullName evidence="10">1,4-alpha-D-glucan:1,4-alpha-D-glucan 6-glucosyl-transferase</fullName>
    </alternativeName>
    <alternativeName>
        <fullName evidence="10">Alpha-(1-&gt;4)-glucan branching enzyme</fullName>
    </alternativeName>
    <alternativeName>
        <fullName evidence="10">Glycogen branching enzyme</fullName>
        <shortName evidence="10">BE</shortName>
    </alternativeName>
</protein>
<dbReference type="InterPro" id="IPR013780">
    <property type="entry name" value="Glyco_hydro_b"/>
</dbReference>
<dbReference type="GO" id="GO:0003844">
    <property type="term" value="F:1,4-alpha-glucan branching enzyme activity"/>
    <property type="evidence" value="ECO:0007669"/>
    <property type="project" value="UniProtKB-EC"/>
</dbReference>
<evidence type="ECO:0000313" key="13">
    <source>
        <dbReference type="Proteomes" id="UP001597541"/>
    </source>
</evidence>
<dbReference type="RefSeq" id="WP_377604823.1">
    <property type="nucleotide sequence ID" value="NZ_JBHUME010000011.1"/>
</dbReference>
<dbReference type="SUPFAM" id="SSF51011">
    <property type="entry name" value="Glycosyl hydrolase domain"/>
    <property type="match status" value="1"/>
</dbReference>
<evidence type="ECO:0000256" key="3">
    <source>
        <dbReference type="ARBA" id="ARBA00004964"/>
    </source>
</evidence>
<name>A0ABW5PI32_9BACL</name>
<keyword evidence="9 10" id="KW-0119">Carbohydrate metabolism</keyword>
<evidence type="ECO:0000256" key="5">
    <source>
        <dbReference type="ARBA" id="ARBA00022600"/>
    </source>
</evidence>
<dbReference type="SUPFAM" id="SSF81296">
    <property type="entry name" value="E set domains"/>
    <property type="match status" value="1"/>
</dbReference>
<dbReference type="PIRSF" id="PIRSF000463">
    <property type="entry name" value="GlgB"/>
    <property type="match status" value="1"/>
</dbReference>
<dbReference type="InterPro" id="IPR014756">
    <property type="entry name" value="Ig_E-set"/>
</dbReference>
<dbReference type="Gene3D" id="3.20.20.80">
    <property type="entry name" value="Glycosidases"/>
    <property type="match status" value="1"/>
</dbReference>
<dbReference type="InterPro" id="IPR013783">
    <property type="entry name" value="Ig-like_fold"/>
</dbReference>
<keyword evidence="6 10" id="KW-0328">Glycosyltransferase</keyword>
<comment type="caution">
    <text evidence="12">The sequence shown here is derived from an EMBL/GenBank/DDBJ whole genome shotgun (WGS) entry which is preliminary data.</text>
</comment>
<keyword evidence="13" id="KW-1185">Reference proteome</keyword>
<dbReference type="InterPro" id="IPR017853">
    <property type="entry name" value="GH"/>
</dbReference>
<evidence type="ECO:0000256" key="9">
    <source>
        <dbReference type="ARBA" id="ARBA00023277"/>
    </source>
</evidence>
<keyword evidence="7 10" id="KW-0808">Transferase</keyword>
<evidence type="ECO:0000256" key="6">
    <source>
        <dbReference type="ARBA" id="ARBA00022676"/>
    </source>
</evidence>
<evidence type="ECO:0000256" key="10">
    <source>
        <dbReference type="HAMAP-Rule" id="MF_00685"/>
    </source>
</evidence>
<comment type="subunit">
    <text evidence="10">Monomer.</text>
</comment>
<dbReference type="Gene3D" id="2.60.40.1180">
    <property type="entry name" value="Golgi alpha-mannosidase II"/>
    <property type="match status" value="1"/>
</dbReference>
<evidence type="ECO:0000313" key="12">
    <source>
        <dbReference type="EMBL" id="MFD2614209.1"/>
    </source>
</evidence>
<dbReference type="CDD" id="cd02855">
    <property type="entry name" value="E_set_GBE_prok_N"/>
    <property type="match status" value="1"/>
</dbReference>
<dbReference type="InterPro" id="IPR006047">
    <property type="entry name" value="GH13_cat_dom"/>
</dbReference>
<dbReference type="HAMAP" id="MF_00685">
    <property type="entry name" value="GlgB"/>
    <property type="match status" value="1"/>
</dbReference>
<dbReference type="EMBL" id="JBHUME010000011">
    <property type="protein sequence ID" value="MFD2614209.1"/>
    <property type="molecule type" value="Genomic_DNA"/>
</dbReference>
<comment type="similarity">
    <text evidence="4 10">Belongs to the glycosyl hydrolase 13 family. GlgB subfamily.</text>
</comment>
<dbReference type="CDD" id="cd11322">
    <property type="entry name" value="AmyAc_Glg_BE"/>
    <property type="match status" value="1"/>
</dbReference>
<dbReference type="InterPro" id="IPR006048">
    <property type="entry name" value="A-amylase/branching_C"/>
</dbReference>
<evidence type="ECO:0000256" key="8">
    <source>
        <dbReference type="ARBA" id="ARBA00023056"/>
    </source>
</evidence>
<comment type="catalytic activity">
    <reaction evidence="1 10">
        <text>Transfers a segment of a (1-&gt;4)-alpha-D-glucan chain to a primary hydroxy group in a similar glucan chain.</text>
        <dbReference type="EC" id="2.4.1.18"/>
    </reaction>
</comment>
<dbReference type="SMART" id="SM00642">
    <property type="entry name" value="Aamy"/>
    <property type="match status" value="1"/>
</dbReference>
<accession>A0ABW5PI32</accession>
<dbReference type="SUPFAM" id="SSF51445">
    <property type="entry name" value="(Trans)glycosidases"/>
    <property type="match status" value="1"/>
</dbReference>
<proteinExistence type="inferred from homology"/>
<evidence type="ECO:0000256" key="1">
    <source>
        <dbReference type="ARBA" id="ARBA00000826"/>
    </source>
</evidence>
<gene>
    <name evidence="10 12" type="primary">glgB</name>
    <name evidence="12" type="ORF">ACFSUF_17510</name>
</gene>
<dbReference type="NCBIfam" id="TIGR01515">
    <property type="entry name" value="branching_enzym"/>
    <property type="match status" value="1"/>
</dbReference>
<dbReference type="InterPro" id="IPR044143">
    <property type="entry name" value="GlgB_N_E_set_prok"/>
</dbReference>
<dbReference type="InterPro" id="IPR006407">
    <property type="entry name" value="GlgB"/>
</dbReference>
<dbReference type="NCBIfam" id="NF003811">
    <property type="entry name" value="PRK05402.1"/>
    <property type="match status" value="1"/>
</dbReference>
<dbReference type="Pfam" id="PF00128">
    <property type="entry name" value="Alpha-amylase"/>
    <property type="match status" value="1"/>
</dbReference>
<dbReference type="Pfam" id="PF02922">
    <property type="entry name" value="CBM_48"/>
    <property type="match status" value="1"/>
</dbReference>
<dbReference type="NCBIfam" id="NF008967">
    <property type="entry name" value="PRK12313.1"/>
    <property type="match status" value="1"/>
</dbReference>
<dbReference type="Gene3D" id="2.60.40.10">
    <property type="entry name" value="Immunoglobulins"/>
    <property type="match status" value="1"/>
</dbReference>
<dbReference type="InterPro" id="IPR004193">
    <property type="entry name" value="Glyco_hydro_13_N"/>
</dbReference>
<evidence type="ECO:0000256" key="7">
    <source>
        <dbReference type="ARBA" id="ARBA00022679"/>
    </source>
</evidence>
<dbReference type="Proteomes" id="UP001597541">
    <property type="component" value="Unassembled WGS sequence"/>
</dbReference>